<sequence length="334" mass="35835">MVKHNSTVERIAGGMRLGFGGAPVGNLYRAVDDATAHAAVEAAWEHGIRYFDTAPHYGLGLSERRMGEVLAAKPREEFVLSTKVGRLLRPAEVPRPQDEEGFAVPGDVVRVRDYSGDGVRRSLEESLTRLGLDRIDVVFIHDPDEYWQEAIAGAVPELERMRSEGIIGAWGAGMNQWQMLHRFVMETDIDLVMLAGRYTLLDQGARGDLIPAAEARGVGIIDVGVFNSGILASASPDPAATFDYAPAEAEVLARARALALLAEEHGTTLPAAAVAFPLRDPAITAIALGMRTAEQAVEDADLFAAVVPEGFWAEAVERGLLAVDPASGETPRSS</sequence>
<keyword evidence="3" id="KW-1185">Reference proteome</keyword>
<dbReference type="InterPro" id="IPR023210">
    <property type="entry name" value="NADP_OxRdtase_dom"/>
</dbReference>
<dbReference type="PANTHER" id="PTHR42686:SF1">
    <property type="entry name" value="GH17980P-RELATED"/>
    <property type="match status" value="1"/>
</dbReference>
<dbReference type="EMBL" id="BAAAPZ010000004">
    <property type="protein sequence ID" value="GAA2094136.1"/>
    <property type="molecule type" value="Genomic_DNA"/>
</dbReference>
<feature type="domain" description="NADP-dependent oxidoreductase" evidence="1">
    <location>
        <begin position="16"/>
        <end position="312"/>
    </location>
</feature>
<reference evidence="2 3" key="1">
    <citation type="journal article" date="2019" name="Int. J. Syst. Evol. Microbiol.">
        <title>The Global Catalogue of Microorganisms (GCM) 10K type strain sequencing project: providing services to taxonomists for standard genome sequencing and annotation.</title>
        <authorList>
            <consortium name="The Broad Institute Genomics Platform"/>
            <consortium name="The Broad Institute Genome Sequencing Center for Infectious Disease"/>
            <person name="Wu L."/>
            <person name="Ma J."/>
        </authorList>
    </citation>
    <scope>NUCLEOTIDE SEQUENCE [LARGE SCALE GENOMIC DNA]</scope>
    <source>
        <strain evidence="2 3">JCM 15900</strain>
    </source>
</reference>
<organism evidence="2 3">
    <name type="scientific">Brevibacterium salitolerans</name>
    <dbReference type="NCBI Taxonomy" id="1403566"/>
    <lineage>
        <taxon>Bacteria</taxon>
        <taxon>Bacillati</taxon>
        <taxon>Actinomycetota</taxon>
        <taxon>Actinomycetes</taxon>
        <taxon>Micrococcales</taxon>
        <taxon>Brevibacteriaceae</taxon>
        <taxon>Brevibacterium</taxon>
    </lineage>
</organism>
<evidence type="ECO:0000313" key="3">
    <source>
        <dbReference type="Proteomes" id="UP001500984"/>
    </source>
</evidence>
<name>A0ABN2WJX2_9MICO</name>
<protein>
    <submittedName>
        <fullName evidence="2">Aldo/keto reductase</fullName>
    </submittedName>
</protein>
<dbReference type="Gene3D" id="3.20.20.100">
    <property type="entry name" value="NADP-dependent oxidoreductase domain"/>
    <property type="match status" value="1"/>
</dbReference>
<dbReference type="PANTHER" id="PTHR42686">
    <property type="entry name" value="GH17980P-RELATED"/>
    <property type="match status" value="1"/>
</dbReference>
<dbReference type="Proteomes" id="UP001500984">
    <property type="component" value="Unassembled WGS sequence"/>
</dbReference>
<evidence type="ECO:0000259" key="1">
    <source>
        <dbReference type="Pfam" id="PF00248"/>
    </source>
</evidence>
<gene>
    <name evidence="2" type="ORF">GCM10009823_12960</name>
</gene>
<dbReference type="Pfam" id="PF00248">
    <property type="entry name" value="Aldo_ket_red"/>
    <property type="match status" value="1"/>
</dbReference>
<dbReference type="CDD" id="cd19152">
    <property type="entry name" value="AKR_AKR15A"/>
    <property type="match status" value="1"/>
</dbReference>
<evidence type="ECO:0000313" key="2">
    <source>
        <dbReference type="EMBL" id="GAA2094136.1"/>
    </source>
</evidence>
<proteinExistence type="predicted"/>
<dbReference type="InterPro" id="IPR036812">
    <property type="entry name" value="NAD(P)_OxRdtase_dom_sf"/>
</dbReference>
<dbReference type="InterPro" id="IPR020471">
    <property type="entry name" value="AKR"/>
</dbReference>
<dbReference type="SUPFAM" id="SSF51430">
    <property type="entry name" value="NAD(P)-linked oxidoreductase"/>
    <property type="match status" value="1"/>
</dbReference>
<accession>A0ABN2WJX2</accession>
<comment type="caution">
    <text evidence="2">The sequence shown here is derived from an EMBL/GenBank/DDBJ whole genome shotgun (WGS) entry which is preliminary data.</text>
</comment>
<dbReference type="RefSeq" id="WP_344336394.1">
    <property type="nucleotide sequence ID" value="NZ_BAAAPZ010000004.1"/>
</dbReference>